<evidence type="ECO:0000259" key="9">
    <source>
        <dbReference type="SMART" id="SM00831"/>
    </source>
</evidence>
<dbReference type="InterPro" id="IPR023299">
    <property type="entry name" value="ATPase_P-typ_cyto_dom_N"/>
</dbReference>
<dbReference type="Gene3D" id="3.40.1110.10">
    <property type="entry name" value="Calcium-transporting ATPase, cytoplasmic domain N"/>
    <property type="match status" value="2"/>
</dbReference>
<reference evidence="10 11" key="1">
    <citation type="submission" date="2014-11" db="EMBL/GenBank/DDBJ databases">
        <title>Whole genome shotgun sequence of Sphingomonas parapaucimobilis NBRC 15100.</title>
        <authorList>
            <person name="Katano-Makiyama Y."/>
            <person name="Hosoyama A."/>
            <person name="Hashimoto M."/>
            <person name="Hosoyama Y."/>
            <person name="Noguchi M."/>
            <person name="Numata M."/>
            <person name="Tsuchikane K."/>
            <person name="Hirakata S."/>
            <person name="Uohara A."/>
            <person name="Shimodaira J."/>
            <person name="Ohji S."/>
            <person name="Ichikawa N."/>
            <person name="Kimura A."/>
            <person name="Yamazoe A."/>
            <person name="Fujita N."/>
        </authorList>
    </citation>
    <scope>NUCLEOTIDE SEQUENCE [LARGE SCALE GENOMIC DNA]</scope>
    <source>
        <strain evidence="10 11">NBRC 15100</strain>
    </source>
</reference>
<feature type="domain" description="Cation-transporting P-type ATPase N-terminal" evidence="9">
    <location>
        <begin position="1"/>
        <end position="63"/>
    </location>
</feature>
<evidence type="ECO:0000256" key="3">
    <source>
        <dbReference type="ARBA" id="ARBA00022741"/>
    </source>
</evidence>
<dbReference type="Pfam" id="PF00702">
    <property type="entry name" value="Hydrolase"/>
    <property type="match status" value="1"/>
</dbReference>
<evidence type="ECO:0000256" key="8">
    <source>
        <dbReference type="SAM" id="Phobius"/>
    </source>
</evidence>
<keyword evidence="5" id="KW-1278">Translocase</keyword>
<dbReference type="PROSITE" id="PS00154">
    <property type="entry name" value="ATPASE_E1_E2"/>
    <property type="match status" value="1"/>
</dbReference>
<dbReference type="Gene3D" id="1.20.1110.10">
    <property type="entry name" value="Calcium-transporting ATPase, transmembrane domain"/>
    <property type="match status" value="2"/>
</dbReference>
<evidence type="ECO:0000256" key="5">
    <source>
        <dbReference type="ARBA" id="ARBA00022967"/>
    </source>
</evidence>
<dbReference type="eggNOG" id="COG0474">
    <property type="taxonomic scope" value="Bacteria"/>
</dbReference>
<dbReference type="Gene3D" id="2.70.150.10">
    <property type="entry name" value="Calcium-transporting ATPase, cytoplasmic transduction domain A"/>
    <property type="match status" value="1"/>
</dbReference>
<dbReference type="Gene3D" id="3.40.50.1000">
    <property type="entry name" value="HAD superfamily/HAD-like"/>
    <property type="match status" value="2"/>
</dbReference>
<dbReference type="PANTHER" id="PTHR42861">
    <property type="entry name" value="CALCIUM-TRANSPORTING ATPASE"/>
    <property type="match status" value="1"/>
</dbReference>
<dbReference type="EMBL" id="BBPI01000060">
    <property type="protein sequence ID" value="GAM01394.1"/>
    <property type="molecule type" value="Genomic_DNA"/>
</dbReference>
<dbReference type="InterPro" id="IPR018303">
    <property type="entry name" value="ATPase_P-typ_P_site"/>
</dbReference>
<feature type="transmembrane region" description="Helical" evidence="8">
    <location>
        <begin position="661"/>
        <end position="682"/>
    </location>
</feature>
<dbReference type="InterPro" id="IPR044492">
    <property type="entry name" value="P_typ_ATPase_HD_dom"/>
</dbReference>
<organism evidence="10 11">
    <name type="scientific">Sphingomonas parapaucimobilis NBRC 15100</name>
    <dbReference type="NCBI Taxonomy" id="1219049"/>
    <lineage>
        <taxon>Bacteria</taxon>
        <taxon>Pseudomonadati</taxon>
        <taxon>Pseudomonadota</taxon>
        <taxon>Alphaproteobacteria</taxon>
        <taxon>Sphingomonadales</taxon>
        <taxon>Sphingomonadaceae</taxon>
        <taxon>Sphingomonas</taxon>
    </lineage>
</organism>
<dbReference type="SMART" id="SM00831">
    <property type="entry name" value="Cation_ATPase_N"/>
    <property type="match status" value="1"/>
</dbReference>
<dbReference type="SUPFAM" id="SSF81660">
    <property type="entry name" value="Metal cation-transporting ATPase, ATP-binding domain N"/>
    <property type="match status" value="1"/>
</dbReference>
<feature type="transmembrane region" description="Helical" evidence="8">
    <location>
        <begin position="230"/>
        <end position="252"/>
    </location>
</feature>
<evidence type="ECO:0000256" key="7">
    <source>
        <dbReference type="ARBA" id="ARBA00023136"/>
    </source>
</evidence>
<dbReference type="GO" id="GO:0015662">
    <property type="term" value="F:P-type ion transporter activity"/>
    <property type="evidence" value="ECO:0007669"/>
    <property type="project" value="UniProtKB-ARBA"/>
</dbReference>
<dbReference type="SUPFAM" id="SSF81665">
    <property type="entry name" value="Calcium ATPase, transmembrane domain M"/>
    <property type="match status" value="1"/>
</dbReference>
<dbReference type="AlphaFoldDB" id="A0A0A1W907"/>
<feature type="transmembrane region" description="Helical" evidence="8">
    <location>
        <begin position="779"/>
        <end position="803"/>
    </location>
</feature>
<dbReference type="SFLD" id="SFLDG00002">
    <property type="entry name" value="C1.7:_P-type_atpase_like"/>
    <property type="match status" value="1"/>
</dbReference>
<keyword evidence="11" id="KW-1185">Reference proteome</keyword>
<keyword evidence="3" id="KW-0547">Nucleotide-binding</keyword>
<dbReference type="SUPFAM" id="SSF81653">
    <property type="entry name" value="Calcium ATPase, transduction domain A"/>
    <property type="match status" value="1"/>
</dbReference>
<dbReference type="GO" id="GO:0016887">
    <property type="term" value="F:ATP hydrolysis activity"/>
    <property type="evidence" value="ECO:0007669"/>
    <property type="project" value="InterPro"/>
</dbReference>
<dbReference type="InterPro" id="IPR023214">
    <property type="entry name" value="HAD_sf"/>
</dbReference>
<dbReference type="SFLD" id="SFLDF00027">
    <property type="entry name" value="p-type_atpase"/>
    <property type="match status" value="1"/>
</dbReference>
<keyword evidence="7 8" id="KW-0472">Membrane</keyword>
<dbReference type="PRINTS" id="PR00120">
    <property type="entry name" value="HATPASE"/>
</dbReference>
<dbReference type="Pfam" id="PF00122">
    <property type="entry name" value="E1-E2_ATPase"/>
    <property type="match status" value="1"/>
</dbReference>
<comment type="subcellular location">
    <subcellularLocation>
        <location evidence="1">Membrane</location>
        <topology evidence="1">Multi-pass membrane protein</topology>
    </subcellularLocation>
</comment>
<keyword evidence="2 8" id="KW-0812">Transmembrane</keyword>
<name>A0A0A1W907_9SPHN</name>
<dbReference type="InterPro" id="IPR001757">
    <property type="entry name" value="P_typ_ATPase"/>
</dbReference>
<evidence type="ECO:0000313" key="10">
    <source>
        <dbReference type="EMBL" id="GAM01394.1"/>
    </source>
</evidence>
<evidence type="ECO:0000313" key="11">
    <source>
        <dbReference type="Proteomes" id="UP000032305"/>
    </source>
</evidence>
<evidence type="ECO:0000256" key="4">
    <source>
        <dbReference type="ARBA" id="ARBA00022840"/>
    </source>
</evidence>
<dbReference type="GO" id="GO:0005524">
    <property type="term" value="F:ATP binding"/>
    <property type="evidence" value="ECO:0007669"/>
    <property type="project" value="UniProtKB-KW"/>
</dbReference>
<dbReference type="NCBIfam" id="TIGR01494">
    <property type="entry name" value="ATPase_P-type"/>
    <property type="match status" value="2"/>
</dbReference>
<dbReference type="Pfam" id="PF00689">
    <property type="entry name" value="Cation_ATPase_C"/>
    <property type="match status" value="1"/>
</dbReference>
<feature type="transmembrane region" description="Helical" evidence="8">
    <location>
        <begin position="67"/>
        <end position="83"/>
    </location>
</feature>
<feature type="transmembrane region" description="Helical" evidence="8">
    <location>
        <begin position="703"/>
        <end position="728"/>
    </location>
</feature>
<feature type="transmembrane region" description="Helical" evidence="8">
    <location>
        <begin position="809"/>
        <end position="827"/>
    </location>
</feature>
<gene>
    <name evidence="10" type="ORF">SP5_060_01000</name>
</gene>
<protein>
    <submittedName>
        <fullName evidence="10">Putative cation-transporting ATPase</fullName>
    </submittedName>
</protein>
<dbReference type="SFLD" id="SFLDS00003">
    <property type="entry name" value="Haloacid_Dehalogenase"/>
    <property type="match status" value="1"/>
</dbReference>
<feature type="transmembrane region" description="Helical" evidence="8">
    <location>
        <begin position="635"/>
        <end position="655"/>
    </location>
</feature>
<dbReference type="OrthoDB" id="391538at2"/>
<dbReference type="InterPro" id="IPR008250">
    <property type="entry name" value="ATPase_P-typ_transduc_dom_A_sf"/>
</dbReference>
<dbReference type="GO" id="GO:0016020">
    <property type="term" value="C:membrane"/>
    <property type="evidence" value="ECO:0007669"/>
    <property type="project" value="UniProtKB-SubCell"/>
</dbReference>
<proteinExistence type="predicted"/>
<feature type="transmembrane region" description="Helical" evidence="8">
    <location>
        <begin position="740"/>
        <end position="758"/>
    </location>
</feature>
<dbReference type="InterPro" id="IPR006068">
    <property type="entry name" value="ATPase_P-typ_cation-transptr_C"/>
</dbReference>
<dbReference type="InterPro" id="IPR036412">
    <property type="entry name" value="HAD-like_sf"/>
</dbReference>
<feature type="transmembrane region" description="Helical" evidence="8">
    <location>
        <begin position="264"/>
        <end position="288"/>
    </location>
</feature>
<keyword evidence="6 8" id="KW-1133">Transmembrane helix</keyword>
<dbReference type="Proteomes" id="UP000032305">
    <property type="component" value="Unassembled WGS sequence"/>
</dbReference>
<dbReference type="PRINTS" id="PR00119">
    <property type="entry name" value="CATATPASE"/>
</dbReference>
<accession>A0A0A1W907</accession>
<dbReference type="InterPro" id="IPR059000">
    <property type="entry name" value="ATPase_P-type_domA"/>
</dbReference>
<sequence>MPPHPSVHGLSSEEAARRLARDGANRLPSGRRRTMVHIILDVLREPMLSLLLVGGLAYLMLGSSVEALVLLCFACLSIVLTIVQEARTERALEALRDMAAPRAMVLRDGTPRRIAGWEVVPEDILVVEQGDRVVADAMLLNASELESDESLLTGESLPVRKRTLQPGDSVTAPPGGDDMPLIYAGTLITRGRGIARVVLTGPRTQMGRIGQALAALDTEAPRLRTEIHGIVRVAAIGAILMVGLVTLLFGLLRGSWLEAVLAGIALGMALLPEEFPVVLTVFLTMGAWRLARAGVLTRQAMAIEALGAATILCVDKTGTLTENRMKLVGWWRPAGEWLMPSTGAKNADEVLSLALLASPAIGKDPMEIAIDDAATLSVEQGQWTLRHSFPLTPELLAMSNVWSRGIGQTLLVAAKGAPEAIAALCDLAPAERSAMEAAMQMMTARGGRVLGIAEAQVPDERLPGTQGELPFRFKGLVALADPLRPDVPAAIAECRAAGVRTVMMTGDHPGTAMAIARDAGLDAGEPVTGAEIERLDDAALVARLRETSVCARIMPVQKLRIVEALKAAGEVVAMTGDGVNDAPALKAAHIGIAMGQRGTDVAREAAALVLLNDNFPAIVAAIRLGRREYANLRKAIAFIISVHMPIAGLALLPLLTGTPILFGPIHIALFELIIDPVCTLVFESEASDEAAMTRPPRSPEMRLVSWDMVVRSLLQGGIVLGLLATLAITLPHDGWSGGAVRVTVFLLLVAGILALVVADRAGRNGLIPTLRRGNRAFRFVLLGIALVLTTILTMTDLRTILAFDRPGPSQWLVVLAGGLALVLLLPATNRAWPRAGR</sequence>
<evidence type="ECO:0000256" key="6">
    <source>
        <dbReference type="ARBA" id="ARBA00022989"/>
    </source>
</evidence>
<dbReference type="InterPro" id="IPR023298">
    <property type="entry name" value="ATPase_P-typ_TM_dom_sf"/>
</dbReference>
<dbReference type="SUPFAM" id="SSF56784">
    <property type="entry name" value="HAD-like"/>
    <property type="match status" value="1"/>
</dbReference>
<evidence type="ECO:0000256" key="2">
    <source>
        <dbReference type="ARBA" id="ARBA00022692"/>
    </source>
</evidence>
<evidence type="ECO:0000256" key="1">
    <source>
        <dbReference type="ARBA" id="ARBA00004141"/>
    </source>
</evidence>
<keyword evidence="4" id="KW-0067">ATP-binding</keyword>
<comment type="caution">
    <text evidence="10">The sequence shown here is derived from an EMBL/GenBank/DDBJ whole genome shotgun (WGS) entry which is preliminary data.</text>
</comment>
<dbReference type="InterPro" id="IPR004014">
    <property type="entry name" value="ATPase_P-typ_cation-transptr_N"/>
</dbReference>
<dbReference type="Pfam" id="PF00690">
    <property type="entry name" value="Cation_ATPase_N"/>
    <property type="match status" value="1"/>
</dbReference>